<keyword evidence="1" id="KW-0805">Transcription regulation</keyword>
<accession>A0A4Y3KZN8</accession>
<evidence type="ECO:0000313" key="7">
    <source>
        <dbReference type="Proteomes" id="UP000317046"/>
    </source>
</evidence>
<dbReference type="PANTHER" id="PTHR43133">
    <property type="entry name" value="RNA POLYMERASE ECF-TYPE SIGMA FACTO"/>
    <property type="match status" value="1"/>
</dbReference>
<evidence type="ECO:0000256" key="3">
    <source>
        <dbReference type="ARBA" id="ARBA00023163"/>
    </source>
</evidence>
<evidence type="ECO:0000313" key="6">
    <source>
        <dbReference type="EMBL" id="GEA88914.1"/>
    </source>
</evidence>
<keyword evidence="3" id="KW-0804">Transcription</keyword>
<feature type="compositionally biased region" description="Basic and acidic residues" evidence="4">
    <location>
        <begin position="21"/>
        <end position="48"/>
    </location>
</feature>
<keyword evidence="7" id="KW-1185">Reference proteome</keyword>
<dbReference type="EMBL" id="BJLR01000026">
    <property type="protein sequence ID" value="GEA88914.1"/>
    <property type="molecule type" value="Genomic_DNA"/>
</dbReference>
<comment type="caution">
    <text evidence="6">The sequence shown here is derived from an EMBL/GenBank/DDBJ whole genome shotgun (WGS) entry which is preliminary data.</text>
</comment>
<reference evidence="6" key="1">
    <citation type="submission" date="2019-06" db="EMBL/GenBank/DDBJ databases">
        <title>Whole genome shotgun sequence of Cellulomonas cellasea NBRC 3753.</title>
        <authorList>
            <person name="Hosoyama A."/>
            <person name="Uohara A."/>
            <person name="Ohji S."/>
            <person name="Ichikawa N."/>
        </authorList>
    </citation>
    <scope>NUCLEOTIDE SEQUENCE [LARGE SCALE GENOMIC DNA]</scope>
    <source>
        <strain evidence="6">NBRC 3753</strain>
    </source>
</reference>
<evidence type="ECO:0000256" key="4">
    <source>
        <dbReference type="SAM" id="MobiDB-lite"/>
    </source>
</evidence>
<dbReference type="GO" id="GO:0016987">
    <property type="term" value="F:sigma factor activity"/>
    <property type="evidence" value="ECO:0007669"/>
    <property type="project" value="UniProtKB-KW"/>
</dbReference>
<dbReference type="InterPro" id="IPR039425">
    <property type="entry name" value="RNA_pol_sigma-70-like"/>
</dbReference>
<dbReference type="InterPro" id="IPR013325">
    <property type="entry name" value="RNA_pol_sigma_r2"/>
</dbReference>
<name>A0A4Y3KZN8_9CELL</name>
<dbReference type="Pfam" id="PF04542">
    <property type="entry name" value="Sigma70_r2"/>
    <property type="match status" value="1"/>
</dbReference>
<dbReference type="SUPFAM" id="SSF88946">
    <property type="entry name" value="Sigma2 domain of RNA polymerase sigma factors"/>
    <property type="match status" value="1"/>
</dbReference>
<gene>
    <name evidence="6" type="ORF">CCE01nite_28630</name>
</gene>
<organism evidence="6 7">
    <name type="scientific">Cellulomonas cellasea</name>
    <dbReference type="NCBI Taxonomy" id="43670"/>
    <lineage>
        <taxon>Bacteria</taxon>
        <taxon>Bacillati</taxon>
        <taxon>Actinomycetota</taxon>
        <taxon>Actinomycetes</taxon>
        <taxon>Micrococcales</taxon>
        <taxon>Cellulomonadaceae</taxon>
        <taxon>Cellulomonas</taxon>
    </lineage>
</organism>
<proteinExistence type="predicted"/>
<keyword evidence="2" id="KW-0731">Sigma factor</keyword>
<dbReference type="Gene3D" id="1.10.1740.10">
    <property type="match status" value="1"/>
</dbReference>
<dbReference type="Proteomes" id="UP000317046">
    <property type="component" value="Unassembled WGS sequence"/>
</dbReference>
<feature type="domain" description="RNA polymerase sigma-70 region 2" evidence="5">
    <location>
        <begin position="75"/>
        <end position="120"/>
    </location>
</feature>
<protein>
    <recommendedName>
        <fullName evidence="5">RNA polymerase sigma-70 region 2 domain-containing protein</fullName>
    </recommendedName>
</protein>
<dbReference type="InterPro" id="IPR007627">
    <property type="entry name" value="RNA_pol_sigma70_r2"/>
</dbReference>
<dbReference type="AlphaFoldDB" id="A0A4Y3KZN8"/>
<evidence type="ECO:0000259" key="5">
    <source>
        <dbReference type="Pfam" id="PF04542"/>
    </source>
</evidence>
<dbReference type="GO" id="GO:0006352">
    <property type="term" value="P:DNA-templated transcription initiation"/>
    <property type="evidence" value="ECO:0007669"/>
    <property type="project" value="InterPro"/>
</dbReference>
<sequence>MLRADPVQADLIERPGGLSRDVTHCQDREVVGSRSPDGGRRAHPGRREVPVVTGLVPADAPAAARTPVATPDQLELHRRELTGFCYRMLGSIYDAEDAVQEVMVRAWRALDRFDGRSSLRS</sequence>
<evidence type="ECO:0000256" key="2">
    <source>
        <dbReference type="ARBA" id="ARBA00023082"/>
    </source>
</evidence>
<feature type="region of interest" description="Disordered" evidence="4">
    <location>
        <begin position="1"/>
        <end position="48"/>
    </location>
</feature>
<evidence type="ECO:0000256" key="1">
    <source>
        <dbReference type="ARBA" id="ARBA00023015"/>
    </source>
</evidence>
<dbReference type="PANTHER" id="PTHR43133:SF65">
    <property type="entry name" value="ECF RNA POLYMERASE SIGMA FACTOR SIGG"/>
    <property type="match status" value="1"/>
</dbReference>